<organism evidence="1 2">
    <name type="scientific">Oceaniferula flava</name>
    <dbReference type="NCBI Taxonomy" id="2800421"/>
    <lineage>
        <taxon>Bacteria</taxon>
        <taxon>Pseudomonadati</taxon>
        <taxon>Verrucomicrobiota</taxon>
        <taxon>Verrucomicrobiia</taxon>
        <taxon>Verrucomicrobiales</taxon>
        <taxon>Verrucomicrobiaceae</taxon>
        <taxon>Oceaniferula</taxon>
    </lineage>
</organism>
<reference evidence="1" key="1">
    <citation type="submission" date="2021-01" db="EMBL/GenBank/DDBJ databases">
        <title>Modified the classification status of verrucomicrobia.</title>
        <authorList>
            <person name="Feng X."/>
        </authorList>
    </citation>
    <scope>NUCLEOTIDE SEQUENCE</scope>
    <source>
        <strain evidence="1">5K15</strain>
    </source>
</reference>
<proteinExistence type="predicted"/>
<evidence type="ECO:0000313" key="2">
    <source>
        <dbReference type="Proteomes" id="UP000634206"/>
    </source>
</evidence>
<dbReference type="AlphaFoldDB" id="A0AAE2V7C3"/>
<accession>A0AAE2V7C3</accession>
<dbReference type="EMBL" id="JAENIG010000001">
    <property type="protein sequence ID" value="MBK1853467.1"/>
    <property type="molecule type" value="Genomic_DNA"/>
</dbReference>
<dbReference type="Proteomes" id="UP000634206">
    <property type="component" value="Unassembled WGS sequence"/>
</dbReference>
<evidence type="ECO:0000313" key="1">
    <source>
        <dbReference type="EMBL" id="MBK1853467.1"/>
    </source>
</evidence>
<comment type="caution">
    <text evidence="1">The sequence shown here is derived from an EMBL/GenBank/DDBJ whole genome shotgun (WGS) entry which is preliminary data.</text>
</comment>
<sequence>MSARGEAAPDSNLAEKADYGPAFQRLVALGLPDSEGASYVKLTLQAQNQHSAQTYYSRQATVPREGNAWVLPEREQKEQGVFTVIHNYSESIQVSQKAKRNGLMRALIGKAKPSKKGGVVGDWSPVDAAKDAEKIIGHLDVLALDGRTFDADRWGYDHSASKLASNVLVIACHMYRAGFTAEGNRMAQKVLTLSPSPTMVIDNVVGDLAEQQYAALAEAFFSNKDWQAYHDGLVALEKRFPRGWRGRLGVKILLPKVEAKINGEQASMAQFKGVRLKPEAVKILDALLARTDPIRVNPRPLWLVAKGNMQAERNYGGEEVAEEWLQKLCAIGMDGFIALAAVAADETLIATHIGESSSSAYSQMQMMRAMMGSSSNSIDVQALTAYNAMRRPCTRGEIARRILISTLPNPDNDLEQKSAEGLRDFAYQWWLEHLADSRSTLARHFMETGDDEQQSIAVQVLISSGNDADSKLVEEFIMSAESLSMSLTMLEPYLKARRGKAKDFYKKYSSSLLDQASGQDESSLPWSIREAGGLEKFLKRLSVYVEEVSPDKILADMRSGKTSLQNGMEMLSAAVGPEGIFKQYPALIEIVAAQKNLAAQTVVLSALTEQVYTAYYEMEESTQAALQQELLEQLPASKEAWGKLLTKTEQPSDSNDQQALRSLPSLAVYAAWSMEAIYYPQHAESLQALHQLLGPQKMAEFILTRAKQLLDDPKTADFPSPDQVTEARRKSIREDLTAFTPLEVANYHQKLTLSEKLAWQEILAAYGDDIPAGVSGLSKMIVEISWARAPDTDAAHQKKLGDLLLNQELNQKLIEQLLNTLSKNAEQNAPYVFMLQMGAGTGTGITLHAWSGLQSHSWKTRIMAEATSKLKEDQATSLAGVSIYENRDWLTGIKFMPAQNDQEEAEQVNKVIKAIVENVKNGSRANIMFFTETASHLKKVSEESSQKRLLPAP</sequence>
<name>A0AAE2V7C3_9BACT</name>
<dbReference type="RefSeq" id="WP_309488064.1">
    <property type="nucleotide sequence ID" value="NZ_JAENIG010000001.1"/>
</dbReference>
<keyword evidence="2" id="KW-1185">Reference proteome</keyword>
<gene>
    <name evidence="1" type="ORF">JIN83_00695</name>
</gene>
<protein>
    <submittedName>
        <fullName evidence="1">Uncharacterized protein</fullName>
    </submittedName>
</protein>